<evidence type="ECO:0000313" key="2">
    <source>
        <dbReference type="EMBL" id="MDQ0225882.1"/>
    </source>
</evidence>
<feature type="region of interest" description="Disordered" evidence="1">
    <location>
        <begin position="1"/>
        <end position="42"/>
    </location>
</feature>
<accession>A0ABT9Z0W7</accession>
<reference evidence="2 3" key="1">
    <citation type="submission" date="2023-07" db="EMBL/GenBank/DDBJ databases">
        <title>Genomic Encyclopedia of Type Strains, Phase IV (KMG-IV): sequencing the most valuable type-strain genomes for metagenomic binning, comparative biology and taxonomic classification.</title>
        <authorList>
            <person name="Goeker M."/>
        </authorList>
    </citation>
    <scope>NUCLEOTIDE SEQUENCE [LARGE SCALE GENOMIC DNA]</scope>
    <source>
        <strain evidence="2 3">DSM 17723</strain>
    </source>
</reference>
<feature type="compositionally biased region" description="Basic residues" evidence="1">
    <location>
        <begin position="26"/>
        <end position="42"/>
    </location>
</feature>
<proteinExistence type="predicted"/>
<gene>
    <name evidence="2" type="ORF">J2S02_002226</name>
</gene>
<evidence type="ECO:0000256" key="1">
    <source>
        <dbReference type="SAM" id="MobiDB-lite"/>
    </source>
</evidence>
<name>A0ABT9Z0W7_9BACI</name>
<keyword evidence="3" id="KW-1185">Reference proteome</keyword>
<comment type="caution">
    <text evidence="2">The sequence shown here is derived from an EMBL/GenBank/DDBJ whole genome shotgun (WGS) entry which is preliminary data.</text>
</comment>
<dbReference type="Proteomes" id="UP001232245">
    <property type="component" value="Unassembled WGS sequence"/>
</dbReference>
<dbReference type="RefSeq" id="WP_174880309.1">
    <property type="nucleotide sequence ID" value="NZ_CADEPK010000142.1"/>
</dbReference>
<sequence length="109" mass="12944">MRDGKRFYRDVNHLEGEHRREDFRHPRGGGHNRKEHHRGAKTFRRGRALEFLARLNVKRDTLKQQLETPELQSINPIIVGELKAVESIINEFTHLFEIHEDEMKQHGSI</sequence>
<organism evidence="2 3">
    <name type="scientific">Metabacillus niabensis</name>
    <dbReference type="NCBI Taxonomy" id="324854"/>
    <lineage>
        <taxon>Bacteria</taxon>
        <taxon>Bacillati</taxon>
        <taxon>Bacillota</taxon>
        <taxon>Bacilli</taxon>
        <taxon>Bacillales</taxon>
        <taxon>Bacillaceae</taxon>
        <taxon>Metabacillus</taxon>
    </lineage>
</organism>
<dbReference type="EMBL" id="JAUSTZ010000003">
    <property type="protein sequence ID" value="MDQ0225882.1"/>
    <property type="molecule type" value="Genomic_DNA"/>
</dbReference>
<evidence type="ECO:0000313" key="3">
    <source>
        <dbReference type="Proteomes" id="UP001232245"/>
    </source>
</evidence>
<feature type="compositionally biased region" description="Basic and acidic residues" evidence="1">
    <location>
        <begin position="1"/>
        <end position="25"/>
    </location>
</feature>
<protein>
    <submittedName>
        <fullName evidence="2">Uncharacterized protein</fullName>
    </submittedName>
</protein>